<feature type="compositionally biased region" description="Basic and acidic residues" evidence="1">
    <location>
        <begin position="47"/>
        <end position="59"/>
    </location>
</feature>
<feature type="region of interest" description="Disordered" evidence="1">
    <location>
        <begin position="1"/>
        <end position="199"/>
    </location>
</feature>
<feature type="compositionally biased region" description="Basic and acidic residues" evidence="1">
    <location>
        <begin position="1"/>
        <end position="20"/>
    </location>
</feature>
<feature type="compositionally biased region" description="Low complexity" evidence="1">
    <location>
        <begin position="142"/>
        <end position="158"/>
    </location>
</feature>
<sequence>MSGLSRERFSSTSERVRKEAAAATGPRRGRFFSDRSSVAVTDPHPGSSKEDNVRGKVEHLSLIGSLRRSLSLGKLHKKKQGRGSKEVEDPRPAPSHASSLADLSSRSRGGASSQAGGARESGKKLGDAASLTLSLRHAPADSASATGSAPKAGSPAPKASRRVLGPRRSAPLSPEAADEVDGSCQSLPRNQKLHGIKAL</sequence>
<proteinExistence type="predicted"/>
<dbReference type="OrthoDB" id="10566707at2759"/>
<comment type="caution">
    <text evidence="2">The sequence shown here is derived from an EMBL/GenBank/DDBJ whole genome shotgun (WGS) entry which is preliminary data.</text>
</comment>
<feature type="compositionally biased region" description="Low complexity" evidence="1">
    <location>
        <begin position="95"/>
        <end position="118"/>
    </location>
</feature>
<dbReference type="Proteomes" id="UP000271974">
    <property type="component" value="Unassembled WGS sequence"/>
</dbReference>
<dbReference type="EMBL" id="RQTK01001020">
    <property type="protein sequence ID" value="RUS72773.1"/>
    <property type="molecule type" value="Genomic_DNA"/>
</dbReference>
<dbReference type="AlphaFoldDB" id="A0A3S1BQZ4"/>
<evidence type="ECO:0000256" key="1">
    <source>
        <dbReference type="SAM" id="MobiDB-lite"/>
    </source>
</evidence>
<accession>A0A3S1BQZ4</accession>
<keyword evidence="3" id="KW-1185">Reference proteome</keyword>
<feature type="compositionally biased region" description="Low complexity" evidence="1">
    <location>
        <begin position="60"/>
        <end position="73"/>
    </location>
</feature>
<reference evidence="2 3" key="1">
    <citation type="submission" date="2019-01" db="EMBL/GenBank/DDBJ databases">
        <title>A draft genome assembly of the solar-powered sea slug Elysia chlorotica.</title>
        <authorList>
            <person name="Cai H."/>
            <person name="Li Q."/>
            <person name="Fang X."/>
            <person name="Li J."/>
            <person name="Curtis N.E."/>
            <person name="Altenburger A."/>
            <person name="Shibata T."/>
            <person name="Feng M."/>
            <person name="Maeda T."/>
            <person name="Schwartz J.A."/>
            <person name="Shigenobu S."/>
            <person name="Lundholm N."/>
            <person name="Nishiyama T."/>
            <person name="Yang H."/>
            <person name="Hasebe M."/>
            <person name="Li S."/>
            <person name="Pierce S.K."/>
            <person name="Wang J."/>
        </authorList>
    </citation>
    <scope>NUCLEOTIDE SEQUENCE [LARGE SCALE GENOMIC DNA]</scope>
    <source>
        <strain evidence="2">EC2010</strain>
        <tissue evidence="2">Whole organism of an adult</tissue>
    </source>
</reference>
<organism evidence="2 3">
    <name type="scientific">Elysia chlorotica</name>
    <name type="common">Eastern emerald elysia</name>
    <name type="synonym">Sea slug</name>
    <dbReference type="NCBI Taxonomy" id="188477"/>
    <lineage>
        <taxon>Eukaryota</taxon>
        <taxon>Metazoa</taxon>
        <taxon>Spiralia</taxon>
        <taxon>Lophotrochozoa</taxon>
        <taxon>Mollusca</taxon>
        <taxon>Gastropoda</taxon>
        <taxon>Heterobranchia</taxon>
        <taxon>Euthyneura</taxon>
        <taxon>Panpulmonata</taxon>
        <taxon>Sacoglossa</taxon>
        <taxon>Placobranchoidea</taxon>
        <taxon>Plakobranchidae</taxon>
        <taxon>Elysia</taxon>
    </lineage>
</organism>
<gene>
    <name evidence="2" type="ORF">EGW08_019459</name>
</gene>
<evidence type="ECO:0000313" key="2">
    <source>
        <dbReference type="EMBL" id="RUS72773.1"/>
    </source>
</evidence>
<name>A0A3S1BQZ4_ELYCH</name>
<protein>
    <submittedName>
        <fullName evidence="2">Uncharacterized protein</fullName>
    </submittedName>
</protein>
<evidence type="ECO:0000313" key="3">
    <source>
        <dbReference type="Proteomes" id="UP000271974"/>
    </source>
</evidence>